<name>A0A1C3SSU7_STRMC</name>
<reference evidence="3 4" key="1">
    <citation type="submission" date="2017-10" db="EMBL/GenBank/DDBJ databases">
        <title>Whole-genome sequence of three Streptococcus macedonicus strains isolated from Italian cheeses of the Veneto region.</title>
        <authorList>
            <person name="Treu L."/>
            <person name="De Diego-Diaz B."/>
            <person name="Papadimitriou K."/>
            <person name="Tsakalidou E."/>
            <person name="Corich V."/>
            <person name="Giacomini A."/>
        </authorList>
    </citation>
    <scope>NUCLEOTIDE SEQUENCE [LARGE SCALE GENOMIC DNA]</scope>
    <source>
        <strain evidence="2 3">19AS</strain>
        <strain evidence="1 4">27MV</strain>
    </source>
</reference>
<protein>
    <submittedName>
        <fullName evidence="1">Alpha-glucosidase</fullName>
    </submittedName>
</protein>
<organism evidence="1 4">
    <name type="scientific">Streptococcus macedonicus</name>
    <name type="common">Streptococcus gallolyticus macedonicus</name>
    <dbReference type="NCBI Taxonomy" id="59310"/>
    <lineage>
        <taxon>Bacteria</taxon>
        <taxon>Bacillati</taxon>
        <taxon>Bacillota</taxon>
        <taxon>Bacilli</taxon>
        <taxon>Lactobacillales</taxon>
        <taxon>Streptococcaceae</taxon>
        <taxon>Streptococcus</taxon>
    </lineage>
</organism>
<dbReference type="Proteomes" id="UP000221763">
    <property type="component" value="Unassembled WGS sequence"/>
</dbReference>
<comment type="caution">
    <text evidence="1">The sequence shown here is derived from an EMBL/GenBank/DDBJ whole genome shotgun (WGS) entry which is preliminary data.</text>
</comment>
<accession>A0A1C3SSU7</accession>
<evidence type="ECO:0000313" key="3">
    <source>
        <dbReference type="Proteomes" id="UP000221763"/>
    </source>
</evidence>
<dbReference type="EMBL" id="PEBN01000004">
    <property type="protein sequence ID" value="PHV58858.1"/>
    <property type="molecule type" value="Genomic_DNA"/>
</dbReference>
<dbReference type="Proteomes" id="UP000222913">
    <property type="component" value="Unassembled WGS sequence"/>
</dbReference>
<dbReference type="AlphaFoldDB" id="A0A1C3SSU7"/>
<gene>
    <name evidence="2" type="ORF">CS009_00770</name>
    <name evidence="1" type="ORF">CS010_11135</name>
</gene>
<evidence type="ECO:0000313" key="1">
    <source>
        <dbReference type="EMBL" id="PHV55345.1"/>
    </source>
</evidence>
<evidence type="ECO:0000313" key="2">
    <source>
        <dbReference type="EMBL" id="PHV58858.1"/>
    </source>
</evidence>
<proteinExistence type="predicted"/>
<evidence type="ECO:0000313" key="4">
    <source>
        <dbReference type="Proteomes" id="UP000222913"/>
    </source>
</evidence>
<sequence>MHDFSMIFTKLSHLNKAFTKLLKTFMKQPFCDENFTDFYSYSHVTTQMTLDLSKRLNMIKIF</sequence>
<dbReference type="EMBL" id="PEBM01000075">
    <property type="protein sequence ID" value="PHV55345.1"/>
    <property type="molecule type" value="Genomic_DNA"/>
</dbReference>